<evidence type="ECO:0000313" key="3">
    <source>
        <dbReference type="Proteomes" id="UP000023152"/>
    </source>
</evidence>
<feature type="compositionally biased region" description="Basic and acidic residues" evidence="1">
    <location>
        <begin position="151"/>
        <end position="173"/>
    </location>
</feature>
<evidence type="ECO:0000313" key="2">
    <source>
        <dbReference type="EMBL" id="ETN97821.1"/>
    </source>
</evidence>
<evidence type="ECO:0000256" key="1">
    <source>
        <dbReference type="SAM" id="MobiDB-lite"/>
    </source>
</evidence>
<feature type="region of interest" description="Disordered" evidence="1">
    <location>
        <begin position="47"/>
        <end position="69"/>
    </location>
</feature>
<name>X6L9L2_RETFI</name>
<feature type="region of interest" description="Disordered" evidence="1">
    <location>
        <begin position="147"/>
        <end position="173"/>
    </location>
</feature>
<dbReference type="EMBL" id="ASPP01048513">
    <property type="protein sequence ID" value="ETN97821.1"/>
    <property type="molecule type" value="Genomic_DNA"/>
</dbReference>
<feature type="compositionally biased region" description="Basic and acidic residues" evidence="1">
    <location>
        <begin position="47"/>
        <end position="59"/>
    </location>
</feature>
<reference evidence="2 3" key="1">
    <citation type="journal article" date="2013" name="Curr. Biol.">
        <title>The Genome of the Foraminiferan Reticulomyxa filosa.</title>
        <authorList>
            <person name="Glockner G."/>
            <person name="Hulsmann N."/>
            <person name="Schleicher M."/>
            <person name="Noegel A.A."/>
            <person name="Eichinger L."/>
            <person name="Gallinger C."/>
            <person name="Pawlowski J."/>
            <person name="Sierra R."/>
            <person name="Euteneuer U."/>
            <person name="Pillet L."/>
            <person name="Moustafa A."/>
            <person name="Platzer M."/>
            <person name="Groth M."/>
            <person name="Szafranski K."/>
            <person name="Schliwa M."/>
        </authorList>
    </citation>
    <scope>NUCLEOTIDE SEQUENCE [LARGE SCALE GENOMIC DNA]</scope>
</reference>
<keyword evidence="3" id="KW-1185">Reference proteome</keyword>
<dbReference type="Proteomes" id="UP000023152">
    <property type="component" value="Unassembled WGS sequence"/>
</dbReference>
<proteinExistence type="predicted"/>
<feature type="region of interest" description="Disordered" evidence="1">
    <location>
        <begin position="100"/>
        <end position="123"/>
    </location>
</feature>
<accession>X6L9L2</accession>
<sequence length="173" mass="19843">MEEMESDSSVPPLEHFMAVDIPPACALARISSEAPIRAIDEMEKVSKTKEEKLKKREETEAISSHLEGQDFNETQMSSFQWESYFFGGIETEHANNYLHSPYLDSEVGHKNKRRRMSSVSDKEDCYSLAPLQLDDEKSNENLEPDLLNIRGSDRRNDVFGGFSHEERGGRRKE</sequence>
<dbReference type="AlphaFoldDB" id="X6L9L2"/>
<protein>
    <submittedName>
        <fullName evidence="2">Uncharacterized protein</fullName>
    </submittedName>
</protein>
<organism evidence="2 3">
    <name type="scientific">Reticulomyxa filosa</name>
    <dbReference type="NCBI Taxonomy" id="46433"/>
    <lineage>
        <taxon>Eukaryota</taxon>
        <taxon>Sar</taxon>
        <taxon>Rhizaria</taxon>
        <taxon>Retaria</taxon>
        <taxon>Foraminifera</taxon>
        <taxon>Monothalamids</taxon>
        <taxon>Reticulomyxidae</taxon>
        <taxon>Reticulomyxa</taxon>
    </lineage>
</organism>
<comment type="caution">
    <text evidence="2">The sequence shown here is derived from an EMBL/GenBank/DDBJ whole genome shotgun (WGS) entry which is preliminary data.</text>
</comment>
<gene>
    <name evidence="2" type="ORF">RFI_39705</name>
</gene>